<sequence>MILLMNPLEGRGMFFNKGSNMPASLPSTSINITSEEAKVSKQLLNLSEKDLTLLAELKPILEPRIDEVANNFYKQLLALPELRKFIEENSTLEKLQGTFKRYLMSLFTTTVDDKYIQYRTHIGHVHNRVKLPPYWYTAAYQALFNSIYPILEQVRDRRKAMEMITALQRLTNLDQQTVMSAYIKDYLKEIDQKEEMERLLSEMQQLQDRVNDSSQTLAATAEETAASAAEMASAAQRISQNAIQATEYASNVNALAESGESKIQDTGKAIENLGSLIQGMQEKIKALDESSEKIESIAGVIQGIATQTNLLSLNAAIEAARAGESGRGFTVVANEVKKLAGFSEQSVQEIAEMIQISRQHTTEVSQAMIQTSKAMAAASAVAQEVVRSFGDIISSIDNNQERVHSIAKEIESLTTTSKQIEEASDEVARSAEALSVMAFNRS</sequence>
<organism evidence="6 7">
    <name type="scientific">Heliorestis acidaminivorans</name>
    <dbReference type="NCBI Taxonomy" id="553427"/>
    <lineage>
        <taxon>Bacteria</taxon>
        <taxon>Bacillati</taxon>
        <taxon>Bacillota</taxon>
        <taxon>Clostridia</taxon>
        <taxon>Eubacteriales</taxon>
        <taxon>Heliobacteriaceae</taxon>
        <taxon>Heliorestis</taxon>
    </lineage>
</organism>
<comment type="similarity">
    <text evidence="2">Belongs to the methyl-accepting chemotaxis (MCP) protein family.</text>
</comment>
<dbReference type="GO" id="GO:0019825">
    <property type="term" value="F:oxygen binding"/>
    <property type="evidence" value="ECO:0007669"/>
    <property type="project" value="InterPro"/>
</dbReference>
<dbReference type="GO" id="GO:0007165">
    <property type="term" value="P:signal transduction"/>
    <property type="evidence" value="ECO:0007669"/>
    <property type="project" value="UniProtKB-KW"/>
</dbReference>
<dbReference type="GO" id="GO:0004888">
    <property type="term" value="F:transmembrane signaling receptor activity"/>
    <property type="evidence" value="ECO:0007669"/>
    <property type="project" value="InterPro"/>
</dbReference>
<dbReference type="SMART" id="SM00283">
    <property type="entry name" value="MA"/>
    <property type="match status" value="1"/>
</dbReference>
<accession>A0A6I0EWM1</accession>
<dbReference type="Pfam" id="PF11563">
    <property type="entry name" value="Protoglobin"/>
    <property type="match status" value="1"/>
</dbReference>
<evidence type="ECO:0000256" key="2">
    <source>
        <dbReference type="ARBA" id="ARBA00029447"/>
    </source>
</evidence>
<dbReference type="SUPFAM" id="SSF58104">
    <property type="entry name" value="Methyl-accepting chemotaxis protein (MCP) signaling domain"/>
    <property type="match status" value="1"/>
</dbReference>
<dbReference type="PANTHER" id="PTHR32089:SF112">
    <property type="entry name" value="LYSOZYME-LIKE PROTEIN-RELATED"/>
    <property type="match status" value="1"/>
</dbReference>
<dbReference type="PRINTS" id="PR00260">
    <property type="entry name" value="CHEMTRNSDUCR"/>
</dbReference>
<name>A0A6I0EWM1_9FIRM</name>
<evidence type="ECO:0000256" key="1">
    <source>
        <dbReference type="ARBA" id="ARBA00023224"/>
    </source>
</evidence>
<dbReference type="OrthoDB" id="9816519at2"/>
<keyword evidence="7" id="KW-1185">Reference proteome</keyword>
<dbReference type="PANTHER" id="PTHR32089">
    <property type="entry name" value="METHYL-ACCEPTING CHEMOTAXIS PROTEIN MCPB"/>
    <property type="match status" value="1"/>
</dbReference>
<dbReference type="Proteomes" id="UP000468766">
    <property type="component" value="Unassembled WGS sequence"/>
</dbReference>
<dbReference type="CDD" id="cd01068">
    <property type="entry name" value="globin_sensor"/>
    <property type="match status" value="1"/>
</dbReference>
<dbReference type="GO" id="GO:0020037">
    <property type="term" value="F:heme binding"/>
    <property type="evidence" value="ECO:0007669"/>
    <property type="project" value="InterPro"/>
</dbReference>
<dbReference type="InterPro" id="IPR044398">
    <property type="entry name" value="Globin-sensor_dom"/>
</dbReference>
<dbReference type="EMBL" id="WBXO01000005">
    <property type="protein sequence ID" value="KAB2952547.1"/>
    <property type="molecule type" value="Genomic_DNA"/>
</dbReference>
<proteinExistence type="inferred from homology"/>
<keyword evidence="4" id="KW-0175">Coiled coil</keyword>
<dbReference type="InterPro" id="IPR012292">
    <property type="entry name" value="Globin/Proto"/>
</dbReference>
<dbReference type="InterPro" id="IPR004090">
    <property type="entry name" value="Chemotax_Me-accpt_rcpt"/>
</dbReference>
<dbReference type="InterPro" id="IPR004089">
    <property type="entry name" value="MCPsignal_dom"/>
</dbReference>
<gene>
    <name evidence="6" type="ORF">F9B85_07730</name>
</gene>
<dbReference type="Gene3D" id="1.10.287.950">
    <property type="entry name" value="Methyl-accepting chemotaxis protein"/>
    <property type="match status" value="1"/>
</dbReference>
<dbReference type="PROSITE" id="PS50111">
    <property type="entry name" value="CHEMOTAXIS_TRANSDUC_2"/>
    <property type="match status" value="1"/>
</dbReference>
<protein>
    <submittedName>
        <fullName evidence="6">Globin-coupled sensor protein</fullName>
    </submittedName>
</protein>
<dbReference type="InterPro" id="IPR039379">
    <property type="entry name" value="Protoglobin_sensor_dom"/>
</dbReference>
<dbReference type="Pfam" id="PF00015">
    <property type="entry name" value="MCPsignal"/>
    <property type="match status" value="1"/>
</dbReference>
<evidence type="ECO:0000313" key="7">
    <source>
        <dbReference type="Proteomes" id="UP000468766"/>
    </source>
</evidence>
<comment type="caution">
    <text evidence="6">The sequence shown here is derived from an EMBL/GenBank/DDBJ whole genome shotgun (WGS) entry which is preliminary data.</text>
</comment>
<feature type="domain" description="Methyl-accepting transducer" evidence="5">
    <location>
        <begin position="192"/>
        <end position="435"/>
    </location>
</feature>
<dbReference type="SUPFAM" id="SSF46458">
    <property type="entry name" value="Globin-like"/>
    <property type="match status" value="1"/>
</dbReference>
<dbReference type="Gene3D" id="1.10.490.10">
    <property type="entry name" value="Globins"/>
    <property type="match status" value="1"/>
</dbReference>
<dbReference type="GO" id="GO:0016020">
    <property type="term" value="C:membrane"/>
    <property type="evidence" value="ECO:0007669"/>
    <property type="project" value="InterPro"/>
</dbReference>
<dbReference type="GO" id="GO:0006935">
    <property type="term" value="P:chemotaxis"/>
    <property type="evidence" value="ECO:0007669"/>
    <property type="project" value="InterPro"/>
</dbReference>
<evidence type="ECO:0000256" key="4">
    <source>
        <dbReference type="SAM" id="Coils"/>
    </source>
</evidence>
<dbReference type="InterPro" id="IPR009050">
    <property type="entry name" value="Globin-like_sf"/>
</dbReference>
<evidence type="ECO:0000259" key="5">
    <source>
        <dbReference type="PROSITE" id="PS50111"/>
    </source>
</evidence>
<keyword evidence="1 3" id="KW-0807">Transducer</keyword>
<evidence type="ECO:0000313" key="6">
    <source>
        <dbReference type="EMBL" id="KAB2952547.1"/>
    </source>
</evidence>
<dbReference type="AlphaFoldDB" id="A0A6I0EWM1"/>
<evidence type="ECO:0000256" key="3">
    <source>
        <dbReference type="PROSITE-ProRule" id="PRU00284"/>
    </source>
</evidence>
<feature type="coiled-coil region" evidence="4">
    <location>
        <begin position="189"/>
        <end position="223"/>
    </location>
</feature>
<reference evidence="6 7" key="1">
    <citation type="submission" date="2019-10" db="EMBL/GenBank/DDBJ databases">
        <title>Whole-genome sequence of the extremophile Heliorestis acidaminivorans DSM 24790.</title>
        <authorList>
            <person name="Kyndt J.A."/>
            <person name="Meyer T.E."/>
        </authorList>
    </citation>
    <scope>NUCLEOTIDE SEQUENCE [LARGE SCALE GENOMIC DNA]</scope>
    <source>
        <strain evidence="6 7">DSM 24790</strain>
    </source>
</reference>